<organism evidence="8 9">
    <name type="scientific">Ficus carica</name>
    <name type="common">Common fig</name>
    <dbReference type="NCBI Taxonomy" id="3494"/>
    <lineage>
        <taxon>Eukaryota</taxon>
        <taxon>Viridiplantae</taxon>
        <taxon>Streptophyta</taxon>
        <taxon>Embryophyta</taxon>
        <taxon>Tracheophyta</taxon>
        <taxon>Spermatophyta</taxon>
        <taxon>Magnoliopsida</taxon>
        <taxon>eudicotyledons</taxon>
        <taxon>Gunneridae</taxon>
        <taxon>Pentapetalae</taxon>
        <taxon>rosids</taxon>
        <taxon>fabids</taxon>
        <taxon>Rosales</taxon>
        <taxon>Moraceae</taxon>
        <taxon>Ficeae</taxon>
        <taxon>Ficus</taxon>
    </lineage>
</organism>
<feature type="region of interest" description="Disordered" evidence="5">
    <location>
        <begin position="1"/>
        <end position="50"/>
    </location>
</feature>
<dbReference type="PANTHER" id="PTHR32263:SF14">
    <property type="entry name" value="INACTIVE POLY [ADP-RIBOSE] POLYMERASE SRO2-RELATED"/>
    <property type="match status" value="1"/>
</dbReference>
<evidence type="ECO:0000313" key="8">
    <source>
        <dbReference type="EMBL" id="GMN41610.1"/>
    </source>
</evidence>
<evidence type="ECO:0000256" key="2">
    <source>
        <dbReference type="ARBA" id="ARBA00022473"/>
    </source>
</evidence>
<dbReference type="GO" id="GO:0005634">
    <property type="term" value="C:nucleus"/>
    <property type="evidence" value="ECO:0007669"/>
    <property type="project" value="UniProtKB-SubCell"/>
</dbReference>
<protein>
    <recommendedName>
        <fullName evidence="10">PARP</fullName>
    </recommendedName>
</protein>
<dbReference type="InterPro" id="IPR022003">
    <property type="entry name" value="RST"/>
</dbReference>
<feature type="compositionally biased region" description="Basic and acidic residues" evidence="5">
    <location>
        <begin position="33"/>
        <end position="43"/>
    </location>
</feature>
<evidence type="ECO:0000256" key="1">
    <source>
        <dbReference type="ARBA" id="ARBA00004123"/>
    </source>
</evidence>
<feature type="domain" description="RST" evidence="7">
    <location>
        <begin position="265"/>
        <end position="334"/>
    </location>
</feature>
<evidence type="ECO:0008006" key="10">
    <source>
        <dbReference type="Google" id="ProtNLM"/>
    </source>
</evidence>
<comment type="caution">
    <text evidence="8">The sequence shown here is derived from an EMBL/GenBank/DDBJ whole genome shotgun (WGS) entry which is preliminary data.</text>
</comment>
<dbReference type="Proteomes" id="UP001187192">
    <property type="component" value="Unassembled WGS sequence"/>
</dbReference>
<dbReference type="Pfam" id="PF12174">
    <property type="entry name" value="RST"/>
    <property type="match status" value="1"/>
</dbReference>
<dbReference type="InterPro" id="IPR012317">
    <property type="entry name" value="Poly(ADP-ribose)pol_cat_dom"/>
</dbReference>
<evidence type="ECO:0000256" key="5">
    <source>
        <dbReference type="SAM" id="MobiDB-lite"/>
    </source>
</evidence>
<keyword evidence="9" id="KW-1185">Reference proteome</keyword>
<feature type="domain" description="PARP catalytic" evidence="6">
    <location>
        <begin position="48"/>
        <end position="275"/>
    </location>
</feature>
<evidence type="ECO:0000256" key="3">
    <source>
        <dbReference type="ARBA" id="ARBA00023016"/>
    </source>
</evidence>
<evidence type="ECO:0000313" key="9">
    <source>
        <dbReference type="Proteomes" id="UP001187192"/>
    </source>
</evidence>
<dbReference type="EMBL" id="BTGU01000013">
    <property type="protein sequence ID" value="GMN41610.1"/>
    <property type="molecule type" value="Genomic_DNA"/>
</dbReference>
<accession>A0AA87ZYT9</accession>
<feature type="compositionally biased region" description="Acidic residues" evidence="5">
    <location>
        <begin position="15"/>
        <end position="24"/>
    </location>
</feature>
<sequence>MAANNDDFDVKVEVSDDEISDSEDQVPVVVDEEIAKANDKSEADESDAESSFSFEDFAAEGMVKIGEADPEFGNVKAYFLNGMGSLKDQTTVVSVHKCRNAANFTMQARINSFRAFSEAMSRKRGPDQNVKRAWFVSSKDEIRLIVACGFSRCSGPNPGEPSYGVGIYLDPENLSFYSAMHSVEDERGLRNVLLCHVILGRMEQVKSGSTQILPSSRNFDSGVDNLVVPRKYIVWGAYMNSHILPDYVISFKTPGIEGLHLRPLKVPTSHGMSFPLLISALTRHLSPARLALIVRGYNEFRVNMINREQLIVKIRQLAGDNLLIQIMQSARSEA</sequence>
<dbReference type="GO" id="GO:0003950">
    <property type="term" value="F:NAD+ poly-ADP-ribosyltransferase activity"/>
    <property type="evidence" value="ECO:0007669"/>
    <property type="project" value="InterPro"/>
</dbReference>
<dbReference type="AlphaFoldDB" id="A0AA87ZYT9"/>
<evidence type="ECO:0000256" key="4">
    <source>
        <dbReference type="ARBA" id="ARBA00023242"/>
    </source>
</evidence>
<gene>
    <name evidence="8" type="ORF">TIFTF001_010824</name>
</gene>
<dbReference type="Gene3D" id="3.90.228.10">
    <property type="match status" value="1"/>
</dbReference>
<keyword evidence="2" id="KW-0217">Developmental protein</keyword>
<proteinExistence type="predicted"/>
<comment type="subcellular location">
    <subcellularLocation>
        <location evidence="1">Nucleus</location>
    </subcellularLocation>
</comment>
<reference evidence="8" key="1">
    <citation type="submission" date="2023-07" db="EMBL/GenBank/DDBJ databases">
        <title>draft genome sequence of fig (Ficus carica).</title>
        <authorList>
            <person name="Takahashi T."/>
            <person name="Nishimura K."/>
        </authorList>
    </citation>
    <scope>NUCLEOTIDE SEQUENCE</scope>
</reference>
<dbReference type="InterPro" id="IPR044964">
    <property type="entry name" value="RCD1/SRO1-5"/>
</dbReference>
<dbReference type="SUPFAM" id="SSF56399">
    <property type="entry name" value="ADP-ribosylation"/>
    <property type="match status" value="1"/>
</dbReference>
<dbReference type="PANTHER" id="PTHR32263">
    <property type="entry name" value="INACTIVE POLY [ADP-RIBOSE] POLYMERASE SRO4-RELATED"/>
    <property type="match status" value="1"/>
</dbReference>
<evidence type="ECO:0000259" key="6">
    <source>
        <dbReference type="PROSITE" id="PS51059"/>
    </source>
</evidence>
<dbReference type="PROSITE" id="PS51059">
    <property type="entry name" value="PARP_CATALYTIC"/>
    <property type="match status" value="1"/>
</dbReference>
<dbReference type="PROSITE" id="PS51879">
    <property type="entry name" value="RST"/>
    <property type="match status" value="1"/>
</dbReference>
<evidence type="ECO:0000259" key="7">
    <source>
        <dbReference type="PROSITE" id="PS51879"/>
    </source>
</evidence>
<name>A0AA87ZYT9_FICCA</name>
<keyword evidence="4" id="KW-0539">Nucleus</keyword>
<keyword evidence="3" id="KW-0346">Stress response</keyword>